<accession>A0A3D4SXJ1</accession>
<name>A0A3D4SXJ1_9CORY</name>
<sequence>MTSARHRFSVTAALDRFFFVFAAVAAVWFAWILLTQTFDISWAGFIYLALFWVMIAYLALPRLHRILTTLYVPDYFIGRTRTSDGLLGDPVNLALLGTRDQVVQAMNDAGWTAADPVDLRSSLRIITSTVTRRSYNTAPVSPLFLFGRQQDLAFQQEVAGNPAKRHHVRFWRTPDGWLLPGGVRVDWLGAATFDRAVGFSLFTLQVTHKIDADIDVERDFVVTSVMASHDGAQLDVLKDFTTGYHSRNGGGDTIRTDGSLPVLDLAEVRPRVH</sequence>
<evidence type="ECO:0000313" key="4">
    <source>
        <dbReference type="Proteomes" id="UP000261739"/>
    </source>
</evidence>
<organism evidence="3 4">
    <name type="scientific">Corynebacterium nuruki</name>
    <dbReference type="NCBI Taxonomy" id="1032851"/>
    <lineage>
        <taxon>Bacteria</taxon>
        <taxon>Bacillati</taxon>
        <taxon>Actinomycetota</taxon>
        <taxon>Actinomycetes</taxon>
        <taxon>Mycobacteriales</taxon>
        <taxon>Corynebacteriaceae</taxon>
        <taxon>Corynebacterium</taxon>
    </lineage>
</organism>
<feature type="transmembrane region" description="Helical" evidence="1">
    <location>
        <begin position="40"/>
        <end position="60"/>
    </location>
</feature>
<dbReference type="InterPro" id="IPR025902">
    <property type="entry name" value="LssY-like-C_dom"/>
</dbReference>
<reference evidence="3 4" key="1">
    <citation type="journal article" date="2018" name="Nat. Biotechnol.">
        <title>A standardized bacterial taxonomy based on genome phylogeny substantially revises the tree of life.</title>
        <authorList>
            <person name="Parks D.H."/>
            <person name="Chuvochina M."/>
            <person name="Waite D.W."/>
            <person name="Rinke C."/>
            <person name="Skarshewski A."/>
            <person name="Chaumeil P.A."/>
            <person name="Hugenholtz P."/>
        </authorList>
    </citation>
    <scope>NUCLEOTIDE SEQUENCE [LARGE SCALE GENOMIC DNA]</scope>
    <source>
        <strain evidence="3">UBA11247</strain>
    </source>
</reference>
<dbReference type="Pfam" id="PF14067">
    <property type="entry name" value="LssY_C"/>
    <property type="match status" value="1"/>
</dbReference>
<keyword evidence="1" id="KW-0472">Membrane</keyword>
<comment type="caution">
    <text evidence="3">The sequence shown here is derived from an EMBL/GenBank/DDBJ whole genome shotgun (WGS) entry which is preliminary data.</text>
</comment>
<protein>
    <recommendedName>
        <fullName evidence="2">LssY-like C-terminal domain-containing protein</fullName>
    </recommendedName>
</protein>
<keyword evidence="1" id="KW-0812">Transmembrane</keyword>
<keyword evidence="1" id="KW-1133">Transmembrane helix</keyword>
<evidence type="ECO:0000259" key="2">
    <source>
        <dbReference type="Pfam" id="PF14067"/>
    </source>
</evidence>
<feature type="transmembrane region" description="Helical" evidence="1">
    <location>
        <begin position="12"/>
        <end position="34"/>
    </location>
</feature>
<gene>
    <name evidence="3" type="ORF">DIW82_02700</name>
</gene>
<dbReference type="Proteomes" id="UP000261739">
    <property type="component" value="Unassembled WGS sequence"/>
</dbReference>
<feature type="domain" description="LssY-like C-terminal" evidence="2">
    <location>
        <begin position="71"/>
        <end position="259"/>
    </location>
</feature>
<dbReference type="EMBL" id="DQID01000075">
    <property type="protein sequence ID" value="HCT13721.1"/>
    <property type="molecule type" value="Genomic_DNA"/>
</dbReference>
<dbReference type="AlphaFoldDB" id="A0A3D4SXJ1"/>
<proteinExistence type="predicted"/>
<dbReference type="STRING" id="863239.GCA_000213935_01143"/>
<dbReference type="RefSeq" id="WP_010121217.1">
    <property type="nucleotide sequence ID" value="NZ_DAITTW010000129.1"/>
</dbReference>
<evidence type="ECO:0000256" key="1">
    <source>
        <dbReference type="SAM" id="Phobius"/>
    </source>
</evidence>
<evidence type="ECO:0000313" key="3">
    <source>
        <dbReference type="EMBL" id="HCT13721.1"/>
    </source>
</evidence>